<feature type="transmembrane region" description="Helical" evidence="9">
    <location>
        <begin position="34"/>
        <end position="52"/>
    </location>
</feature>
<keyword evidence="7 9" id="KW-0472">Membrane</keyword>
<feature type="transmembrane region" description="Helical" evidence="9">
    <location>
        <begin position="266"/>
        <end position="290"/>
    </location>
</feature>
<dbReference type="InterPro" id="IPR047817">
    <property type="entry name" value="ABC2_TM_bact-type"/>
</dbReference>
<evidence type="ECO:0000256" key="9">
    <source>
        <dbReference type="SAM" id="Phobius"/>
    </source>
</evidence>
<dbReference type="AlphaFoldDB" id="A0A1I3K4Z6"/>
<evidence type="ECO:0000256" key="1">
    <source>
        <dbReference type="ARBA" id="ARBA00004651"/>
    </source>
</evidence>
<evidence type="ECO:0000256" key="5">
    <source>
        <dbReference type="ARBA" id="ARBA00022692"/>
    </source>
</evidence>
<evidence type="ECO:0000256" key="8">
    <source>
        <dbReference type="SAM" id="MobiDB-lite"/>
    </source>
</evidence>
<feature type="transmembrane region" description="Helical" evidence="9">
    <location>
        <begin position="236"/>
        <end position="254"/>
    </location>
</feature>
<keyword evidence="4" id="KW-1003">Cell membrane</keyword>
<dbReference type="GO" id="GO:0140359">
    <property type="term" value="F:ABC-type transporter activity"/>
    <property type="evidence" value="ECO:0007669"/>
    <property type="project" value="InterPro"/>
</dbReference>
<dbReference type="Proteomes" id="UP000242763">
    <property type="component" value="Unassembled WGS sequence"/>
</dbReference>
<evidence type="ECO:0000256" key="7">
    <source>
        <dbReference type="ARBA" id="ARBA00023136"/>
    </source>
</evidence>
<dbReference type="GO" id="GO:0005886">
    <property type="term" value="C:plasma membrane"/>
    <property type="evidence" value="ECO:0007669"/>
    <property type="project" value="UniProtKB-SubCell"/>
</dbReference>
<dbReference type="InterPro" id="IPR051449">
    <property type="entry name" value="ABC-2_transporter_component"/>
</dbReference>
<reference evidence="12" key="1">
    <citation type="submission" date="2016-10" db="EMBL/GenBank/DDBJ databases">
        <authorList>
            <person name="Varghese N."/>
            <person name="Submissions S."/>
        </authorList>
    </citation>
    <scope>NUCLEOTIDE SEQUENCE [LARGE SCALE GENOMIC DNA]</scope>
    <source>
        <strain evidence="12">DSM 21857</strain>
    </source>
</reference>
<dbReference type="InterPro" id="IPR013525">
    <property type="entry name" value="ABC2_TM"/>
</dbReference>
<evidence type="ECO:0000313" key="12">
    <source>
        <dbReference type="Proteomes" id="UP000242763"/>
    </source>
</evidence>
<feature type="transmembrane region" description="Helical" evidence="9">
    <location>
        <begin position="355"/>
        <end position="377"/>
    </location>
</feature>
<feature type="transmembrane region" description="Helical" evidence="9">
    <location>
        <begin position="296"/>
        <end position="317"/>
    </location>
</feature>
<evidence type="ECO:0000256" key="4">
    <source>
        <dbReference type="ARBA" id="ARBA00022475"/>
    </source>
</evidence>
<name>A0A1I3K4Z6_9HYPH</name>
<keyword evidence="3" id="KW-0813">Transport</keyword>
<evidence type="ECO:0000256" key="2">
    <source>
        <dbReference type="ARBA" id="ARBA00007783"/>
    </source>
</evidence>
<sequence>MTESTPHERFRLHHAHRRPHPQRNPPDAACRSNLVVGLLLPVVLILLFGYGLSFDVKDARVTVVLEDSSPTARNLVSGLQGSSYLAPTWATSMAQAERMVRAGETDAILRVPGDFSRRLAAGAGKLQLLLNGVDSNTAAAIEGYVSGALAVPLQRQGDRAGNKPAGVGSIVIAQRMWFNEAGQSTWYLVPGLIVLVMTLIGAFLTSLLVAREWERGTLESLFVTPVRPLELVLSKLAPYIIIGGIDLIMCLLAAKYLFQVPMRGSLWIIIVSSLLYLMVSLALGLFISAATRNQFAASQMALLASFMPAMMLSGFVFDLRNMPVIIQIISQALPATHFMGLIKTLFMAGDYWPDILKSCAILTLYTTVLIVLTRRLLIKNLD</sequence>
<proteinExistence type="inferred from homology"/>
<feature type="domain" description="ABC transmembrane type-2" evidence="10">
    <location>
        <begin position="138"/>
        <end position="380"/>
    </location>
</feature>
<dbReference type="Pfam" id="PF12698">
    <property type="entry name" value="ABC2_membrane_3"/>
    <property type="match status" value="1"/>
</dbReference>
<accession>A0A1I3K4Z6</accession>
<feature type="compositionally biased region" description="Basic residues" evidence="8">
    <location>
        <begin position="10"/>
        <end position="21"/>
    </location>
</feature>
<dbReference type="STRING" id="1121003.SAMN03080618_01048"/>
<keyword evidence="5 9" id="KW-0812">Transmembrane</keyword>
<dbReference type="PANTHER" id="PTHR30294:SF29">
    <property type="entry name" value="MULTIDRUG ABC TRANSPORTER PERMEASE YBHS-RELATED"/>
    <property type="match status" value="1"/>
</dbReference>
<keyword evidence="12" id="KW-1185">Reference proteome</keyword>
<feature type="transmembrane region" description="Helical" evidence="9">
    <location>
        <begin position="324"/>
        <end position="349"/>
    </location>
</feature>
<comment type="subcellular location">
    <subcellularLocation>
        <location evidence="1">Cell membrane</location>
        <topology evidence="1">Multi-pass membrane protein</topology>
    </subcellularLocation>
</comment>
<dbReference type="EMBL" id="FORF01000005">
    <property type="protein sequence ID" value="SFI67388.1"/>
    <property type="molecule type" value="Genomic_DNA"/>
</dbReference>
<dbReference type="Gene3D" id="3.40.1710.10">
    <property type="entry name" value="abc type-2 transporter like domain"/>
    <property type="match status" value="1"/>
</dbReference>
<gene>
    <name evidence="11" type="ORF">SAMN03080618_01048</name>
</gene>
<dbReference type="PANTHER" id="PTHR30294">
    <property type="entry name" value="MEMBRANE COMPONENT OF ABC TRANSPORTER YHHJ-RELATED"/>
    <property type="match status" value="1"/>
</dbReference>
<feature type="region of interest" description="Disordered" evidence="8">
    <location>
        <begin position="1"/>
        <end position="26"/>
    </location>
</feature>
<evidence type="ECO:0000256" key="6">
    <source>
        <dbReference type="ARBA" id="ARBA00022989"/>
    </source>
</evidence>
<evidence type="ECO:0000259" key="10">
    <source>
        <dbReference type="PROSITE" id="PS51012"/>
    </source>
</evidence>
<organism evidence="11 12">
    <name type="scientific">Aquamicrobium aerolatum DSM 21857</name>
    <dbReference type="NCBI Taxonomy" id="1121003"/>
    <lineage>
        <taxon>Bacteria</taxon>
        <taxon>Pseudomonadati</taxon>
        <taxon>Pseudomonadota</taxon>
        <taxon>Alphaproteobacteria</taxon>
        <taxon>Hyphomicrobiales</taxon>
        <taxon>Phyllobacteriaceae</taxon>
        <taxon>Aerobium</taxon>
    </lineage>
</organism>
<keyword evidence="6 9" id="KW-1133">Transmembrane helix</keyword>
<protein>
    <submittedName>
        <fullName evidence="11">ABC-2 type transport system permease protein</fullName>
    </submittedName>
</protein>
<feature type="transmembrane region" description="Helical" evidence="9">
    <location>
        <begin position="185"/>
        <end position="210"/>
    </location>
</feature>
<evidence type="ECO:0000256" key="3">
    <source>
        <dbReference type="ARBA" id="ARBA00022448"/>
    </source>
</evidence>
<comment type="similarity">
    <text evidence="2">Belongs to the ABC-2 integral membrane protein family.</text>
</comment>
<dbReference type="PROSITE" id="PS51012">
    <property type="entry name" value="ABC_TM2"/>
    <property type="match status" value="1"/>
</dbReference>
<evidence type="ECO:0000313" key="11">
    <source>
        <dbReference type="EMBL" id="SFI67388.1"/>
    </source>
</evidence>